<dbReference type="InterPro" id="IPR007014">
    <property type="entry name" value="FUN14"/>
</dbReference>
<name>A0A8H7RZW4_9FUNG</name>
<organism evidence="7 8">
    <name type="scientific">Circinella minor</name>
    <dbReference type="NCBI Taxonomy" id="1195481"/>
    <lineage>
        <taxon>Eukaryota</taxon>
        <taxon>Fungi</taxon>
        <taxon>Fungi incertae sedis</taxon>
        <taxon>Mucoromycota</taxon>
        <taxon>Mucoromycotina</taxon>
        <taxon>Mucoromycetes</taxon>
        <taxon>Mucorales</taxon>
        <taxon>Lichtheimiaceae</taxon>
        <taxon>Circinella</taxon>
    </lineage>
</organism>
<evidence type="ECO:0000256" key="3">
    <source>
        <dbReference type="ARBA" id="ARBA00022692"/>
    </source>
</evidence>
<evidence type="ECO:0000256" key="4">
    <source>
        <dbReference type="ARBA" id="ARBA00022989"/>
    </source>
</evidence>
<dbReference type="Proteomes" id="UP000646827">
    <property type="component" value="Unassembled WGS sequence"/>
</dbReference>
<evidence type="ECO:0008006" key="9">
    <source>
        <dbReference type="Google" id="ProtNLM"/>
    </source>
</evidence>
<dbReference type="AlphaFoldDB" id="A0A8H7RZW4"/>
<evidence type="ECO:0000256" key="1">
    <source>
        <dbReference type="ARBA" id="ARBA00004370"/>
    </source>
</evidence>
<evidence type="ECO:0000256" key="2">
    <source>
        <dbReference type="ARBA" id="ARBA00009160"/>
    </source>
</evidence>
<gene>
    <name evidence="7" type="ORF">INT45_005845</name>
</gene>
<protein>
    <recommendedName>
        <fullName evidence="9">FUN14 family protein</fullName>
    </recommendedName>
</protein>
<proteinExistence type="inferred from homology"/>
<sequence length="144" mass="15828">MPGAIPSSLGTTGSFENTPIFDGTGKKPSDADVQKSLFHKGELSFGVVLGFCTGYLIKKVGKLFALAVGAGFIFLQYMSFKGFITVHWDRLEGGYKRQLNVDENGQVTHKDVRTKWNSLVGILTHNIQFKSTFLVGLYTGIRYG</sequence>
<comment type="subcellular location">
    <subcellularLocation>
        <location evidence="1">Membrane</location>
    </subcellularLocation>
</comment>
<evidence type="ECO:0000313" key="7">
    <source>
        <dbReference type="EMBL" id="KAG2220084.1"/>
    </source>
</evidence>
<dbReference type="GO" id="GO:0016020">
    <property type="term" value="C:membrane"/>
    <property type="evidence" value="ECO:0007669"/>
    <property type="project" value="UniProtKB-SubCell"/>
</dbReference>
<dbReference type="OrthoDB" id="163794at2759"/>
<dbReference type="EMBL" id="JAEPRB010000152">
    <property type="protein sequence ID" value="KAG2220084.1"/>
    <property type="molecule type" value="Genomic_DNA"/>
</dbReference>
<evidence type="ECO:0000256" key="6">
    <source>
        <dbReference type="SAM" id="MobiDB-lite"/>
    </source>
</evidence>
<dbReference type="PANTHER" id="PTHR21346:SF10">
    <property type="entry name" value="TRANSMEMBRANE PROTEIN"/>
    <property type="match status" value="1"/>
</dbReference>
<reference evidence="7 8" key="1">
    <citation type="submission" date="2020-12" db="EMBL/GenBank/DDBJ databases">
        <title>Metabolic potential, ecology and presence of endohyphal bacteria is reflected in genomic diversity of Mucoromycotina.</title>
        <authorList>
            <person name="Muszewska A."/>
            <person name="Okrasinska A."/>
            <person name="Steczkiewicz K."/>
            <person name="Drgas O."/>
            <person name="Orlowska M."/>
            <person name="Perlinska-Lenart U."/>
            <person name="Aleksandrzak-Piekarczyk T."/>
            <person name="Szatraj K."/>
            <person name="Zielenkiewicz U."/>
            <person name="Pilsyk S."/>
            <person name="Malc E."/>
            <person name="Mieczkowski P."/>
            <person name="Kruszewska J.S."/>
            <person name="Biernat P."/>
            <person name="Pawlowska J."/>
        </authorList>
    </citation>
    <scope>NUCLEOTIDE SEQUENCE [LARGE SCALE GENOMIC DNA]</scope>
    <source>
        <strain evidence="7 8">CBS 142.35</strain>
    </source>
</reference>
<keyword evidence="5" id="KW-0472">Membrane</keyword>
<comment type="caution">
    <text evidence="7">The sequence shown here is derived from an EMBL/GenBank/DDBJ whole genome shotgun (WGS) entry which is preliminary data.</text>
</comment>
<accession>A0A8H7RZW4</accession>
<feature type="region of interest" description="Disordered" evidence="6">
    <location>
        <begin position="1"/>
        <end position="27"/>
    </location>
</feature>
<keyword evidence="3" id="KW-0812">Transmembrane</keyword>
<feature type="compositionally biased region" description="Polar residues" evidence="6">
    <location>
        <begin position="8"/>
        <end position="17"/>
    </location>
</feature>
<comment type="similarity">
    <text evidence="2">Belongs to the FUN14 family.</text>
</comment>
<dbReference type="Pfam" id="PF04930">
    <property type="entry name" value="FUN14"/>
    <property type="match status" value="1"/>
</dbReference>
<keyword evidence="4" id="KW-1133">Transmembrane helix</keyword>
<dbReference type="PANTHER" id="PTHR21346">
    <property type="entry name" value="FUN14 DOMAIN CONTAINING"/>
    <property type="match status" value="1"/>
</dbReference>
<keyword evidence="8" id="KW-1185">Reference proteome</keyword>
<evidence type="ECO:0000256" key="5">
    <source>
        <dbReference type="ARBA" id="ARBA00023136"/>
    </source>
</evidence>
<evidence type="ECO:0000313" key="8">
    <source>
        <dbReference type="Proteomes" id="UP000646827"/>
    </source>
</evidence>